<comment type="caution">
    <text evidence="2">The sequence shown here is derived from an EMBL/GenBank/DDBJ whole genome shotgun (WGS) entry which is preliminary data.</text>
</comment>
<name>A0ABV2SU92_9FLAO</name>
<evidence type="ECO:0000313" key="2">
    <source>
        <dbReference type="EMBL" id="MET6990711.1"/>
    </source>
</evidence>
<protein>
    <submittedName>
        <fullName evidence="2">TIGR03915 family putative DNA repair protein</fullName>
    </submittedName>
</protein>
<dbReference type="Pfam" id="PF13566">
    <property type="entry name" value="DUF4130"/>
    <property type="match status" value="1"/>
</dbReference>
<reference evidence="2 3" key="1">
    <citation type="submission" date="2024-07" db="EMBL/GenBank/DDBJ databases">
        <title>The genome sequence of type strain Sediminicola arcticus GDMCC 1.2805.</title>
        <authorList>
            <person name="Liu Y."/>
        </authorList>
    </citation>
    <scope>NUCLEOTIDE SEQUENCE [LARGE SCALE GENOMIC DNA]</scope>
    <source>
        <strain evidence="2 3">GDMCC 1.2805</strain>
    </source>
</reference>
<dbReference type="Proteomes" id="UP001549799">
    <property type="component" value="Unassembled WGS sequence"/>
</dbReference>
<accession>A0ABV2SU92</accession>
<keyword evidence="3" id="KW-1185">Reference proteome</keyword>
<dbReference type="NCBIfam" id="TIGR03915">
    <property type="entry name" value="SAM_7_link_chp"/>
    <property type="match status" value="1"/>
</dbReference>
<dbReference type="InterPro" id="IPR025404">
    <property type="entry name" value="DUF4130"/>
</dbReference>
<dbReference type="EMBL" id="JBEXAE010000003">
    <property type="protein sequence ID" value="MET6990711.1"/>
    <property type="molecule type" value="Genomic_DNA"/>
</dbReference>
<organism evidence="2 3">
    <name type="scientific">Sediminicola arcticus</name>
    <dbReference type="NCBI Taxonomy" id="1574308"/>
    <lineage>
        <taxon>Bacteria</taxon>
        <taxon>Pseudomonadati</taxon>
        <taxon>Bacteroidota</taxon>
        <taxon>Flavobacteriia</taxon>
        <taxon>Flavobacteriales</taxon>
        <taxon>Flavobacteriaceae</taxon>
        <taxon>Sediminicola</taxon>
    </lineage>
</organism>
<evidence type="ECO:0000313" key="3">
    <source>
        <dbReference type="Proteomes" id="UP001549799"/>
    </source>
</evidence>
<proteinExistence type="predicted"/>
<gene>
    <name evidence="2" type="ORF">ABXZ36_08615</name>
</gene>
<dbReference type="InterPro" id="IPR023875">
    <property type="entry name" value="DNA_repair_put"/>
</dbReference>
<evidence type="ECO:0000259" key="1">
    <source>
        <dbReference type="Pfam" id="PF13566"/>
    </source>
</evidence>
<dbReference type="RefSeq" id="WP_354615104.1">
    <property type="nucleotide sequence ID" value="NZ_JBEXAE010000003.1"/>
</dbReference>
<sequence length="257" mass="30109">MENAKILIYDGSFNGFLTTVFKVFNEKWIVLDIQKNNGKQRELFSDTETITTEIALAKRVWDGIEKKSHETIKTIYFAYQSESKGIEFLLFRYIKQLFFPTIGSPWSIEGEDLSKIKQLAKLVGSEKRHMESFVNMYPSKDAVYFAVIAPDYDVLPLISKYFKSKYRDQHWMVYDSKRGYGIYYEGYKVELISLDLGEYYKNSDFYSNLLKNDGRGVSDISNSYLKNIEIQSHILPKHSSTLFNKEYRSFFSERTAV</sequence>
<feature type="domain" description="DUF4130" evidence="1">
    <location>
        <begin position="86"/>
        <end position="253"/>
    </location>
</feature>